<accession>A0A081R3S4</accession>
<organism evidence="1 2">
    <name type="scientific">Streptococcus oralis</name>
    <dbReference type="NCBI Taxonomy" id="1303"/>
    <lineage>
        <taxon>Bacteria</taxon>
        <taxon>Bacillati</taxon>
        <taxon>Bacillota</taxon>
        <taxon>Bacilli</taxon>
        <taxon>Lactobacillales</taxon>
        <taxon>Streptococcaceae</taxon>
        <taxon>Streptococcus</taxon>
    </lineage>
</organism>
<evidence type="ECO:0000313" key="2">
    <source>
        <dbReference type="Proteomes" id="UP000028098"/>
    </source>
</evidence>
<name>A0A081R3S4_STROR</name>
<evidence type="ECO:0000313" key="1">
    <source>
        <dbReference type="EMBL" id="KEQ49847.1"/>
    </source>
</evidence>
<dbReference type="PATRIC" id="fig|1303.44.peg.1715"/>
<dbReference type="AlphaFoldDB" id="A0A081R3S4"/>
<dbReference type="EMBL" id="JPGB01000006">
    <property type="protein sequence ID" value="KEQ49847.1"/>
    <property type="molecule type" value="Genomic_DNA"/>
</dbReference>
<dbReference type="Proteomes" id="UP000028098">
    <property type="component" value="Unassembled WGS sequence"/>
</dbReference>
<gene>
    <name evidence="1" type="ORF">SK143_1789</name>
</gene>
<protein>
    <submittedName>
        <fullName evidence="1">Uncharacterized protein</fullName>
    </submittedName>
</protein>
<proteinExistence type="predicted"/>
<sequence>MGIFFILKQKGLPLRQAILHKKFKKVVAFLNRKVNKEIERFFVKNLDQAFMFQLDFRR</sequence>
<reference evidence="1 2" key="1">
    <citation type="submission" date="2014-05" db="EMBL/GenBank/DDBJ databases">
        <authorList>
            <person name="Daugherty S.C."/>
            <person name="Tallon L.J."/>
            <person name="Sadzewicz L."/>
            <person name="Kilian M."/>
            <person name="Tettelin H."/>
        </authorList>
    </citation>
    <scope>NUCLEOTIDE SEQUENCE [LARGE SCALE GENOMIC DNA]</scope>
    <source>
        <strain evidence="1 2">SK143</strain>
    </source>
</reference>
<comment type="caution">
    <text evidence="1">The sequence shown here is derived from an EMBL/GenBank/DDBJ whole genome shotgun (WGS) entry which is preliminary data.</text>
</comment>